<feature type="domain" description="Enoyl reductase (ER)" evidence="6">
    <location>
        <begin position="30"/>
        <end position="350"/>
    </location>
</feature>
<dbReference type="GO" id="GO:0008270">
    <property type="term" value="F:zinc ion binding"/>
    <property type="evidence" value="ECO:0007669"/>
    <property type="project" value="InterPro"/>
</dbReference>
<dbReference type="RefSeq" id="WP_168676977.1">
    <property type="nucleotide sequence ID" value="NZ_BPKV01000007.1"/>
</dbReference>
<dbReference type="Gene3D" id="3.40.50.720">
    <property type="entry name" value="NAD(P)-binding Rossmann-like Domain"/>
    <property type="match status" value="1"/>
</dbReference>
<dbReference type="PANTHER" id="PTHR11695">
    <property type="entry name" value="ALCOHOL DEHYDROGENASE RELATED"/>
    <property type="match status" value="1"/>
</dbReference>
<dbReference type="AlphaFoldDB" id="A0A846ZB50"/>
<dbReference type="InterPro" id="IPR013154">
    <property type="entry name" value="ADH-like_N"/>
</dbReference>
<evidence type="ECO:0000259" key="6">
    <source>
        <dbReference type="SMART" id="SM00829"/>
    </source>
</evidence>
<comment type="similarity">
    <text evidence="1 5">Belongs to the zinc-containing alcohol dehydrogenase family. Quinone oxidoreductase subfamily.</text>
</comment>
<dbReference type="InterPro" id="IPR014182">
    <property type="entry name" value="ADH_Zn_typ-1"/>
</dbReference>
<evidence type="ECO:0000256" key="3">
    <source>
        <dbReference type="ARBA" id="ARBA00022833"/>
    </source>
</evidence>
<dbReference type="GO" id="GO:0016491">
    <property type="term" value="F:oxidoreductase activity"/>
    <property type="evidence" value="ECO:0007669"/>
    <property type="project" value="UniProtKB-KW"/>
</dbReference>
<sequence length="356" mass="38523">MSLFDTFKQLWPFGQGKMRAVGFDQALAIDHPSVFMAKTIARPRPAADQILVKVAASGVNPVDSKMRQNYTATGKFRVLGFDAMGEVVAIGADVSNFAVGDQVFYAGTQGQQGAHADYQVVNAQLVGHAPRVLDAAQTAALPLTTITAVEILRDAFGFRMIAQAAAGKSILILNGAGGVGSMLIQLAKYLGMTVITTASRPESVHWVKKMGADYILDYHQDIQNQLNKIQHEQVDFIAILQDTTAYWPLVLSAIRPFGRIASIVETTAPIDMGPLKNIGAQFSWVFMFAKGNFGVDMASQGEALNLVAELIDRQVIKSTLTQTLYGLTVKNLQQATAMVEAGHMVGKVVIRHEDIE</sequence>
<name>A0A846ZB50_9LACO</name>
<dbReference type="Pfam" id="PF00107">
    <property type="entry name" value="ADH_zinc_N"/>
    <property type="match status" value="1"/>
</dbReference>
<dbReference type="InterPro" id="IPR036291">
    <property type="entry name" value="NAD(P)-bd_dom_sf"/>
</dbReference>
<dbReference type="SMART" id="SM00829">
    <property type="entry name" value="PKS_ER"/>
    <property type="match status" value="1"/>
</dbReference>
<dbReference type="InterPro" id="IPR050700">
    <property type="entry name" value="YIM1/Zinc_Alcohol_DH_Fams"/>
</dbReference>
<dbReference type="Gene3D" id="3.90.180.10">
    <property type="entry name" value="Medium-chain alcohol dehydrogenases, catalytic domain"/>
    <property type="match status" value="1"/>
</dbReference>
<evidence type="ECO:0000256" key="2">
    <source>
        <dbReference type="ARBA" id="ARBA00022723"/>
    </source>
</evidence>
<evidence type="ECO:0000313" key="7">
    <source>
        <dbReference type="EMBL" id="NKZ18646.1"/>
    </source>
</evidence>
<dbReference type="InterPro" id="IPR020843">
    <property type="entry name" value="ER"/>
</dbReference>
<dbReference type="EMBL" id="JAAXPO010000005">
    <property type="protein sequence ID" value="NKZ18646.1"/>
    <property type="molecule type" value="Genomic_DNA"/>
</dbReference>
<dbReference type="PANTHER" id="PTHR11695:SF294">
    <property type="entry name" value="RETICULON-4-INTERACTING PROTEIN 1, MITOCHONDRIAL"/>
    <property type="match status" value="1"/>
</dbReference>
<protein>
    <recommendedName>
        <fullName evidence="5">Zinc-type alcohol dehydrogenase-like protein</fullName>
    </recommendedName>
</protein>
<dbReference type="SUPFAM" id="SSF50129">
    <property type="entry name" value="GroES-like"/>
    <property type="match status" value="1"/>
</dbReference>
<keyword evidence="4 5" id="KW-0560">Oxidoreductase</keyword>
<dbReference type="Proteomes" id="UP000590460">
    <property type="component" value="Unassembled WGS sequence"/>
</dbReference>
<keyword evidence="2 5" id="KW-0479">Metal-binding</keyword>
<organism evidence="7 8">
    <name type="scientific">Leuconostoc holzapfelii</name>
    <dbReference type="NCBI Taxonomy" id="434464"/>
    <lineage>
        <taxon>Bacteria</taxon>
        <taxon>Bacillati</taxon>
        <taxon>Bacillota</taxon>
        <taxon>Bacilli</taxon>
        <taxon>Lactobacillales</taxon>
        <taxon>Lactobacillaceae</taxon>
        <taxon>Leuconostoc</taxon>
    </lineage>
</organism>
<evidence type="ECO:0000256" key="5">
    <source>
        <dbReference type="RuleBase" id="RU364000"/>
    </source>
</evidence>
<reference evidence="7 8" key="1">
    <citation type="submission" date="2020-04" db="EMBL/GenBank/DDBJ databases">
        <title>MicrobeNet Type strains.</title>
        <authorList>
            <person name="Nicholson A.C."/>
        </authorList>
    </citation>
    <scope>NUCLEOTIDE SEQUENCE [LARGE SCALE GENOMIC DNA]</scope>
    <source>
        <strain evidence="7 8">CCUG 54536</strain>
    </source>
</reference>
<comment type="caution">
    <text evidence="7">The sequence shown here is derived from an EMBL/GenBank/DDBJ whole genome shotgun (WGS) entry which is preliminary data.</text>
</comment>
<dbReference type="InterPro" id="IPR013149">
    <property type="entry name" value="ADH-like_C"/>
</dbReference>
<evidence type="ECO:0000313" key="8">
    <source>
        <dbReference type="Proteomes" id="UP000590460"/>
    </source>
</evidence>
<dbReference type="SUPFAM" id="SSF51735">
    <property type="entry name" value="NAD(P)-binding Rossmann-fold domains"/>
    <property type="match status" value="1"/>
</dbReference>
<proteinExistence type="inferred from homology"/>
<gene>
    <name evidence="7" type="ORF">HF966_05595</name>
</gene>
<evidence type="ECO:0000256" key="4">
    <source>
        <dbReference type="ARBA" id="ARBA00023002"/>
    </source>
</evidence>
<dbReference type="InterPro" id="IPR002364">
    <property type="entry name" value="Quin_OxRdtase/zeta-crystal_CS"/>
</dbReference>
<dbReference type="NCBIfam" id="TIGR02817">
    <property type="entry name" value="adh_fam_1"/>
    <property type="match status" value="1"/>
</dbReference>
<dbReference type="Pfam" id="PF08240">
    <property type="entry name" value="ADH_N"/>
    <property type="match status" value="1"/>
</dbReference>
<evidence type="ECO:0000256" key="1">
    <source>
        <dbReference type="ARBA" id="ARBA00010371"/>
    </source>
</evidence>
<keyword evidence="3 5" id="KW-0862">Zinc</keyword>
<dbReference type="PROSITE" id="PS01162">
    <property type="entry name" value="QOR_ZETA_CRYSTAL"/>
    <property type="match status" value="1"/>
</dbReference>
<dbReference type="InterPro" id="IPR011032">
    <property type="entry name" value="GroES-like_sf"/>
</dbReference>
<accession>A0A846ZB50</accession>
<dbReference type="CDD" id="cd08252">
    <property type="entry name" value="AL_MDR"/>
    <property type="match status" value="1"/>
</dbReference>